<reference evidence="3" key="1">
    <citation type="submission" date="2019-09" db="EMBL/GenBank/DDBJ databases">
        <title>Comparative genomic analysis of Lactobacillus helveticus.</title>
        <authorList>
            <person name="Zhang H."/>
            <person name="Chen Y."/>
            <person name="Zhong Z."/>
        </authorList>
    </citation>
    <scope>NUCLEOTIDE SEQUENCE</scope>
    <source>
        <strain evidence="3">IMAU50013</strain>
    </source>
</reference>
<dbReference type="Gene3D" id="3.30.870.10">
    <property type="entry name" value="Endonuclease Chain A"/>
    <property type="match status" value="1"/>
</dbReference>
<feature type="domain" description="Restriction endonuclease type II NgoFVII C-terminal B3-like DNA-binding" evidence="2">
    <location>
        <begin position="231"/>
        <end position="346"/>
    </location>
</feature>
<organism evidence="3 4">
    <name type="scientific">Lactobacillus helveticus</name>
    <name type="common">Lactobacillus suntoryeus</name>
    <dbReference type="NCBI Taxonomy" id="1587"/>
    <lineage>
        <taxon>Bacteria</taxon>
        <taxon>Bacillati</taxon>
        <taxon>Bacillota</taxon>
        <taxon>Bacilli</taxon>
        <taxon>Lactobacillales</taxon>
        <taxon>Lactobacillaceae</taxon>
        <taxon>Lactobacillus</taxon>
    </lineage>
</organism>
<evidence type="ECO:0000259" key="1">
    <source>
        <dbReference type="Pfam" id="PF09565"/>
    </source>
</evidence>
<evidence type="ECO:0000259" key="2">
    <source>
        <dbReference type="Pfam" id="PF20731"/>
    </source>
</evidence>
<dbReference type="InterPro" id="IPR048923">
    <property type="entry name" value="RE_NgoFVII_C"/>
</dbReference>
<proteinExistence type="predicted"/>
<dbReference type="Pfam" id="PF20731">
    <property type="entry name" value="RE_NgoFVII_C"/>
    <property type="match status" value="1"/>
</dbReference>
<dbReference type="AlphaFoldDB" id="A0A9Q5C0Y4"/>
<sequence>MEALFTNVAPLRAPEDETIKYNIEKCISDSDKLEIAVGYFSTQGLDKLNEWVHKYNIKDVTLIGGMYSVEGIPESVYNKMVDIEQIWSKEQIGQILLVNNMNYHGKIYTFWKNGQIIKTVLGSANLGAICPSTSTQRQYELATIIEDKKENLEYQKHLEDLKRFTTTVEEAGKSFKKIHEKIALLDGIEGVSTLTDTSIKKVQDSLQDDVLRIPIKAPKYADRFNSDRGSFSHSNINVCYAKGRLNSKTHKRDPRKWFEVQITCDVDLIDRDCYPRKAPFFIITDDNYMFEAHTTSDNHKQLSAYGSDRVIGRWIKGRLVAMGLLKAYDNVNHDKNRDGMVTIEMLNRAHMRVLELHKTNLKYLGKVYSLNSRGRLDKKKAPKYKALDVWYATFSNNLENK</sequence>
<name>A0A9Q5C0Y4_LACHE</name>
<dbReference type="EMBL" id="WCGB01000011">
    <property type="protein sequence ID" value="NRN91284.1"/>
    <property type="molecule type" value="Genomic_DNA"/>
</dbReference>
<accession>A0A9Q5C0Y4</accession>
<gene>
    <name evidence="3" type="ORF">IMAU50013_00811</name>
</gene>
<comment type="caution">
    <text evidence="3">The sequence shown here is derived from an EMBL/GenBank/DDBJ whole genome shotgun (WGS) entry which is preliminary data.</text>
</comment>
<evidence type="ECO:0000313" key="4">
    <source>
        <dbReference type="Proteomes" id="UP000601587"/>
    </source>
</evidence>
<dbReference type="InterPro" id="IPR019065">
    <property type="entry name" value="RE_NgoFVII_N"/>
</dbReference>
<dbReference type="Proteomes" id="UP000601587">
    <property type="component" value="Unassembled WGS sequence"/>
</dbReference>
<dbReference type="Pfam" id="PF09565">
    <property type="entry name" value="RE_NgoFVII"/>
    <property type="match status" value="1"/>
</dbReference>
<evidence type="ECO:0008006" key="5">
    <source>
        <dbReference type="Google" id="ProtNLM"/>
    </source>
</evidence>
<evidence type="ECO:0000313" key="3">
    <source>
        <dbReference type="EMBL" id="NRN91284.1"/>
    </source>
</evidence>
<feature type="domain" description="Restriction endonuclease type II NgoFVII N-terminal" evidence="1">
    <location>
        <begin position="23"/>
        <end position="160"/>
    </location>
</feature>
<dbReference type="RefSeq" id="WP_172981136.1">
    <property type="nucleotide sequence ID" value="NZ_WCFU01000013.1"/>
</dbReference>
<protein>
    <recommendedName>
        <fullName evidence="5">NgoFVII family restriction endonuclease</fullName>
    </recommendedName>
</protein>